<evidence type="ECO:0000313" key="7">
    <source>
        <dbReference type="Proteomes" id="UP000299102"/>
    </source>
</evidence>
<dbReference type="InterPro" id="IPR013320">
    <property type="entry name" value="ConA-like_dom_sf"/>
</dbReference>
<dbReference type="SMART" id="SM00276">
    <property type="entry name" value="GLECT"/>
    <property type="match status" value="1"/>
</dbReference>
<feature type="compositionally biased region" description="Polar residues" evidence="4">
    <location>
        <begin position="177"/>
        <end position="187"/>
    </location>
</feature>
<dbReference type="Gene3D" id="2.60.120.200">
    <property type="match status" value="1"/>
</dbReference>
<feature type="region of interest" description="Disordered" evidence="4">
    <location>
        <begin position="149"/>
        <end position="187"/>
    </location>
</feature>
<dbReference type="CDD" id="cd00070">
    <property type="entry name" value="GLECT"/>
    <property type="match status" value="1"/>
</dbReference>
<dbReference type="FunFam" id="2.60.120.200:FF:000124">
    <property type="entry name" value="Galectin-4"/>
    <property type="match status" value="1"/>
</dbReference>
<dbReference type="SMART" id="SM00908">
    <property type="entry name" value="Gal-bind_lectin"/>
    <property type="match status" value="1"/>
</dbReference>
<feature type="domain" description="Galectin" evidence="5">
    <location>
        <begin position="15"/>
        <end position="147"/>
    </location>
</feature>
<evidence type="ECO:0000259" key="5">
    <source>
        <dbReference type="PROSITE" id="PS51304"/>
    </source>
</evidence>
<gene>
    <name evidence="6" type="primary">LGALS4</name>
    <name evidence="6" type="ORF">EVAR_82023_1</name>
</gene>
<reference evidence="6 7" key="1">
    <citation type="journal article" date="2019" name="Commun. Biol.">
        <title>The bagworm genome reveals a unique fibroin gene that provides high tensile strength.</title>
        <authorList>
            <person name="Kono N."/>
            <person name="Nakamura H."/>
            <person name="Ohtoshi R."/>
            <person name="Tomita M."/>
            <person name="Numata K."/>
            <person name="Arakawa K."/>
        </authorList>
    </citation>
    <scope>NUCLEOTIDE SEQUENCE [LARGE SCALE GENOMIC DNA]</scope>
</reference>
<keyword evidence="1 3" id="KW-0430">Lectin</keyword>
<accession>A0A4C1XKI0</accession>
<evidence type="ECO:0000256" key="4">
    <source>
        <dbReference type="SAM" id="MobiDB-lite"/>
    </source>
</evidence>
<dbReference type="AlphaFoldDB" id="A0A4C1XKI0"/>
<evidence type="ECO:0000313" key="6">
    <source>
        <dbReference type="EMBL" id="GBP63663.1"/>
    </source>
</evidence>
<sequence length="187" mass="20506">MGTPRYGDSAGAVKCIHQFPGGVFPGKAISFRATTPPGAYRFTINLQCGPNTDSNDDIAFHFNVRFPDGCVVRNHRTANTWGPEERAGGLPIRQGVAFQARILYGLTSFKVSLNSIHFCEFFYRLPFQRITHITFGGDVTLTSINFEGAQPQPQPPSHNLSKMPRDDVRASAAAQDMQASNKCIQGT</sequence>
<dbReference type="InterPro" id="IPR044156">
    <property type="entry name" value="Galectin-like"/>
</dbReference>
<dbReference type="PROSITE" id="PS51304">
    <property type="entry name" value="GALECTIN"/>
    <property type="match status" value="1"/>
</dbReference>
<keyword evidence="2" id="KW-0677">Repeat</keyword>
<comment type="caution">
    <text evidence="6">The sequence shown here is derived from an EMBL/GenBank/DDBJ whole genome shotgun (WGS) entry which is preliminary data.</text>
</comment>
<dbReference type="Pfam" id="PF00337">
    <property type="entry name" value="Gal-bind_lectin"/>
    <property type="match status" value="1"/>
</dbReference>
<keyword evidence="7" id="KW-1185">Reference proteome</keyword>
<proteinExistence type="predicted"/>
<dbReference type="Proteomes" id="UP000299102">
    <property type="component" value="Unassembled WGS sequence"/>
</dbReference>
<dbReference type="OrthoDB" id="6251307at2759"/>
<evidence type="ECO:0000256" key="2">
    <source>
        <dbReference type="ARBA" id="ARBA00022737"/>
    </source>
</evidence>
<evidence type="ECO:0000256" key="3">
    <source>
        <dbReference type="RuleBase" id="RU102079"/>
    </source>
</evidence>
<name>A0A4C1XKI0_EUMVA</name>
<protein>
    <recommendedName>
        <fullName evidence="3">Galectin</fullName>
    </recommendedName>
</protein>
<dbReference type="GO" id="GO:0016936">
    <property type="term" value="F:galactoside binding"/>
    <property type="evidence" value="ECO:0007669"/>
    <property type="project" value="TreeGrafter"/>
</dbReference>
<dbReference type="InterPro" id="IPR001079">
    <property type="entry name" value="Galectin_CRD"/>
</dbReference>
<dbReference type="PANTHER" id="PTHR11346">
    <property type="entry name" value="GALECTIN"/>
    <property type="match status" value="1"/>
</dbReference>
<dbReference type="STRING" id="151549.A0A4C1XKI0"/>
<evidence type="ECO:0000256" key="1">
    <source>
        <dbReference type="ARBA" id="ARBA00022734"/>
    </source>
</evidence>
<organism evidence="6 7">
    <name type="scientific">Eumeta variegata</name>
    <name type="common">Bagworm moth</name>
    <name type="synonym">Eumeta japonica</name>
    <dbReference type="NCBI Taxonomy" id="151549"/>
    <lineage>
        <taxon>Eukaryota</taxon>
        <taxon>Metazoa</taxon>
        <taxon>Ecdysozoa</taxon>
        <taxon>Arthropoda</taxon>
        <taxon>Hexapoda</taxon>
        <taxon>Insecta</taxon>
        <taxon>Pterygota</taxon>
        <taxon>Neoptera</taxon>
        <taxon>Endopterygota</taxon>
        <taxon>Lepidoptera</taxon>
        <taxon>Glossata</taxon>
        <taxon>Ditrysia</taxon>
        <taxon>Tineoidea</taxon>
        <taxon>Psychidae</taxon>
        <taxon>Oiketicinae</taxon>
        <taxon>Eumeta</taxon>
    </lineage>
</organism>
<dbReference type="SUPFAM" id="SSF49899">
    <property type="entry name" value="Concanavalin A-like lectins/glucanases"/>
    <property type="match status" value="1"/>
</dbReference>
<dbReference type="GO" id="GO:0030246">
    <property type="term" value="F:carbohydrate binding"/>
    <property type="evidence" value="ECO:0007669"/>
    <property type="project" value="UniProtKB-UniRule"/>
</dbReference>
<dbReference type="EMBL" id="BGZK01000876">
    <property type="protein sequence ID" value="GBP63663.1"/>
    <property type="molecule type" value="Genomic_DNA"/>
</dbReference>
<dbReference type="PANTHER" id="PTHR11346:SF176">
    <property type="entry name" value="32 KDA BETA-GALACTOSIDE-BINDING LECTIN LEC-3"/>
    <property type="match status" value="1"/>
</dbReference>